<geneLocation type="plasmid" evidence="2 3">
    <name>p1536_2</name>
</geneLocation>
<feature type="region of interest" description="Disordered" evidence="1">
    <location>
        <begin position="180"/>
        <end position="215"/>
    </location>
</feature>
<sequence>MRASSASAFWSRPVSTRLADSASSSIRRATHPVTDPRALSPGGGDAHSMEGHSRPLRPAGCVRDGGRTSPSCRPTQAPSPSLRRRLCLEARGARLDPRATLQPSSTETQPMTTYLVAVHILVDTHAVSPRSAVAAALENQFDRCGAAVPAAGTIVDWAVAGEDLAASMAPVVIPADYAPGATPFPEWNTAREPRAEQRPRSARPGPDPARKAPVG</sequence>
<keyword evidence="2" id="KW-0614">Plasmid</keyword>
<accession>A0ABY5MTK9</accession>
<feature type="region of interest" description="Disordered" evidence="1">
    <location>
        <begin position="1"/>
        <end position="81"/>
    </location>
</feature>
<evidence type="ECO:0000313" key="3">
    <source>
        <dbReference type="Proteomes" id="UP001342418"/>
    </source>
</evidence>
<organism evidence="2 3">
    <name type="scientific">Nitratireductor thuwali</name>
    <dbReference type="NCBI Taxonomy" id="2267699"/>
    <lineage>
        <taxon>Bacteria</taxon>
        <taxon>Pseudomonadati</taxon>
        <taxon>Pseudomonadota</taxon>
        <taxon>Alphaproteobacteria</taxon>
        <taxon>Hyphomicrobiales</taxon>
        <taxon>Phyllobacteriaceae</taxon>
        <taxon>Nitratireductor</taxon>
    </lineage>
</organism>
<evidence type="ECO:0000256" key="1">
    <source>
        <dbReference type="SAM" id="MobiDB-lite"/>
    </source>
</evidence>
<feature type="compositionally biased region" description="Basic and acidic residues" evidence="1">
    <location>
        <begin position="189"/>
        <end position="199"/>
    </location>
</feature>
<reference evidence="2 3" key="1">
    <citation type="submission" date="2018-07" db="EMBL/GenBank/DDBJ databases">
        <title>Genome sequence of Nitratireductor thuwali#1536.</title>
        <authorList>
            <person name="Michoud G."/>
            <person name="Merlino G."/>
            <person name="Sefrji F.O."/>
            <person name="Daffonchio D."/>
        </authorList>
    </citation>
    <scope>NUCLEOTIDE SEQUENCE [LARGE SCALE GENOMIC DNA]</scope>
    <source>
        <strain evidence="2 3">Nit1536</strain>
        <plasmid evidence="2 3">p1536_2</plasmid>
    </source>
</reference>
<proteinExistence type="predicted"/>
<dbReference type="Proteomes" id="UP001342418">
    <property type="component" value="Plasmid p1536_2"/>
</dbReference>
<evidence type="ECO:0000313" key="2">
    <source>
        <dbReference type="EMBL" id="UUP20067.1"/>
    </source>
</evidence>
<gene>
    <name evidence="2" type="ORF">NTH_04582</name>
</gene>
<dbReference type="EMBL" id="CP030943">
    <property type="protein sequence ID" value="UUP20067.1"/>
    <property type="molecule type" value="Genomic_DNA"/>
</dbReference>
<keyword evidence="3" id="KW-1185">Reference proteome</keyword>
<protein>
    <submittedName>
        <fullName evidence="2">Uncharacterized protein</fullName>
    </submittedName>
</protein>
<name>A0ABY5MTK9_9HYPH</name>
<feature type="compositionally biased region" description="Polar residues" evidence="1">
    <location>
        <begin position="68"/>
        <end position="79"/>
    </location>
</feature>